<keyword evidence="3" id="KW-1185">Reference proteome</keyword>
<keyword evidence="1" id="KW-1133">Transmembrane helix</keyword>
<comment type="caution">
    <text evidence="2">The sequence shown here is derived from an EMBL/GenBank/DDBJ whole genome shotgun (WGS) entry which is preliminary data.</text>
</comment>
<feature type="transmembrane region" description="Helical" evidence="1">
    <location>
        <begin position="32"/>
        <end position="49"/>
    </location>
</feature>
<reference evidence="2" key="1">
    <citation type="journal article" date="2017" name="Nature">
        <title>The sunflower genome provides insights into oil metabolism, flowering and Asterid evolution.</title>
        <authorList>
            <person name="Badouin H."/>
            <person name="Gouzy J."/>
            <person name="Grassa C.J."/>
            <person name="Murat F."/>
            <person name="Staton S.E."/>
            <person name="Cottret L."/>
            <person name="Lelandais-Briere C."/>
            <person name="Owens G.L."/>
            <person name="Carrere S."/>
            <person name="Mayjonade B."/>
            <person name="Legrand L."/>
            <person name="Gill N."/>
            <person name="Kane N.C."/>
            <person name="Bowers J.E."/>
            <person name="Hubner S."/>
            <person name="Bellec A."/>
            <person name="Berard A."/>
            <person name="Berges H."/>
            <person name="Blanchet N."/>
            <person name="Boniface M.C."/>
            <person name="Brunel D."/>
            <person name="Catrice O."/>
            <person name="Chaidir N."/>
            <person name="Claudel C."/>
            <person name="Donnadieu C."/>
            <person name="Faraut T."/>
            <person name="Fievet G."/>
            <person name="Helmstetter N."/>
            <person name="King M."/>
            <person name="Knapp S.J."/>
            <person name="Lai Z."/>
            <person name="Le Paslier M.C."/>
            <person name="Lippi Y."/>
            <person name="Lorenzon L."/>
            <person name="Mandel J.R."/>
            <person name="Marage G."/>
            <person name="Marchand G."/>
            <person name="Marquand E."/>
            <person name="Bret-Mestries E."/>
            <person name="Morien E."/>
            <person name="Nambeesan S."/>
            <person name="Nguyen T."/>
            <person name="Pegot-Espagnet P."/>
            <person name="Pouilly N."/>
            <person name="Raftis F."/>
            <person name="Sallet E."/>
            <person name="Schiex T."/>
            <person name="Thomas J."/>
            <person name="Vandecasteele C."/>
            <person name="Vares D."/>
            <person name="Vear F."/>
            <person name="Vautrin S."/>
            <person name="Crespi M."/>
            <person name="Mangin B."/>
            <person name="Burke J.M."/>
            <person name="Salse J."/>
            <person name="Munos S."/>
            <person name="Vincourt P."/>
            <person name="Rieseberg L.H."/>
            <person name="Langlade N.B."/>
        </authorList>
    </citation>
    <scope>NUCLEOTIDE SEQUENCE</scope>
    <source>
        <tissue evidence="2">Leaves</tissue>
    </source>
</reference>
<keyword evidence="1" id="KW-0812">Transmembrane</keyword>
<dbReference type="Gene3D" id="3.40.50.300">
    <property type="entry name" value="P-loop containing nucleotide triphosphate hydrolases"/>
    <property type="match status" value="1"/>
</dbReference>
<accession>A0A9K3J6Y6</accession>
<dbReference type="Proteomes" id="UP000215914">
    <property type="component" value="Unassembled WGS sequence"/>
</dbReference>
<organism evidence="2 3">
    <name type="scientific">Helianthus annuus</name>
    <name type="common">Common sunflower</name>
    <dbReference type="NCBI Taxonomy" id="4232"/>
    <lineage>
        <taxon>Eukaryota</taxon>
        <taxon>Viridiplantae</taxon>
        <taxon>Streptophyta</taxon>
        <taxon>Embryophyta</taxon>
        <taxon>Tracheophyta</taxon>
        <taxon>Spermatophyta</taxon>
        <taxon>Magnoliopsida</taxon>
        <taxon>eudicotyledons</taxon>
        <taxon>Gunneridae</taxon>
        <taxon>Pentapetalae</taxon>
        <taxon>asterids</taxon>
        <taxon>campanulids</taxon>
        <taxon>Asterales</taxon>
        <taxon>Asteraceae</taxon>
        <taxon>Asteroideae</taxon>
        <taxon>Heliantheae alliance</taxon>
        <taxon>Heliantheae</taxon>
        <taxon>Helianthus</taxon>
    </lineage>
</organism>
<reference evidence="2" key="2">
    <citation type="submission" date="2020-06" db="EMBL/GenBank/DDBJ databases">
        <title>Helianthus annuus Genome sequencing and assembly Release 2.</title>
        <authorList>
            <person name="Gouzy J."/>
            <person name="Langlade N."/>
            <person name="Munos S."/>
        </authorList>
    </citation>
    <scope>NUCLEOTIDE SEQUENCE</scope>
    <source>
        <tissue evidence="2">Leaves</tissue>
    </source>
</reference>
<name>A0A9K3J6Y6_HELAN</name>
<evidence type="ECO:0000256" key="1">
    <source>
        <dbReference type="SAM" id="Phobius"/>
    </source>
</evidence>
<dbReference type="Gramene" id="mRNA:HanXRQr2_Chr04g0152441">
    <property type="protein sequence ID" value="mRNA:HanXRQr2_Chr04g0152441"/>
    <property type="gene ID" value="HanXRQr2_Chr04g0152441"/>
</dbReference>
<evidence type="ECO:0000313" key="2">
    <source>
        <dbReference type="EMBL" id="KAF5809035.1"/>
    </source>
</evidence>
<gene>
    <name evidence="2" type="ORF">HanXRQr2_Chr04g0152441</name>
</gene>
<dbReference type="AlphaFoldDB" id="A0A9K3J6Y6"/>
<proteinExistence type="predicted"/>
<dbReference type="InterPro" id="IPR027417">
    <property type="entry name" value="P-loop_NTPase"/>
</dbReference>
<sequence>MLYTYIFGSLICQIFKSSNRDEIYYHISLQHWYWYLLLMISALVLFGFGERTFGVLTKIDLMDKGTDGVDAIDRGENLANLNDKAETLRDSVYLFLIEPGKQSRVIT</sequence>
<evidence type="ECO:0000313" key="3">
    <source>
        <dbReference type="Proteomes" id="UP000215914"/>
    </source>
</evidence>
<dbReference type="EMBL" id="MNCJ02000319">
    <property type="protein sequence ID" value="KAF5809035.1"/>
    <property type="molecule type" value="Genomic_DNA"/>
</dbReference>
<protein>
    <submittedName>
        <fullName evidence="2">Uncharacterized protein</fullName>
    </submittedName>
</protein>
<keyword evidence="1" id="KW-0472">Membrane</keyword>